<dbReference type="Gene3D" id="3.40.190.10">
    <property type="entry name" value="Periplasmic binding protein-like II"/>
    <property type="match status" value="2"/>
</dbReference>
<protein>
    <submittedName>
        <fullName evidence="3">Extracellular solute-binding protein</fullName>
    </submittedName>
</protein>
<name>A0ABY8QR47_9MICO</name>
<organism evidence="3 4">
    <name type="scientific">Saxibacter everestensis</name>
    <dbReference type="NCBI Taxonomy" id="2909229"/>
    <lineage>
        <taxon>Bacteria</taxon>
        <taxon>Bacillati</taxon>
        <taxon>Actinomycetota</taxon>
        <taxon>Actinomycetes</taxon>
        <taxon>Micrococcales</taxon>
        <taxon>Brevibacteriaceae</taxon>
        <taxon>Saxibacter</taxon>
    </lineage>
</organism>
<keyword evidence="1" id="KW-0732">Signal</keyword>
<gene>
    <name evidence="3" type="ORF">LWF01_15440</name>
</gene>
<accession>A0ABY8QR47</accession>
<dbReference type="SUPFAM" id="SSF53850">
    <property type="entry name" value="Periplasmic binding protein-like II"/>
    <property type="match status" value="1"/>
</dbReference>
<keyword evidence="4" id="KW-1185">Reference proteome</keyword>
<sequence length="399" mass="43788">MSKESARDINLAAIRTSLDRRRFIRGALWAGTSIVGVGALSSCGGGGDSGSGGEKTVPKEDRPEYYPDDYDSIVEGSKKEEKLTIYSNMAEYNWKPISDAFNALYPWLTISTNNLDSAEVFQKYYSESASGTSPASLMVSGDPTSWIDYIESKKAAADYESPETDKLPDMGQPLPGLYTFSADPILMGYNKTLLQEDQYPTGLASLATLAESDPDAYKDKITTYDVQNSFGYSIEYNWAKQRPQGWDTLNKLLPFVRAEQSSGPMVEKINSGEYLAGFFLSSTVVIPQAEKSGAILGWGYIDDGTPMFLRGMSIPKTAPEPNAARLMLDFLLSHAGQISVFQGGFTPYREDVTKDEAPRNYNAIVEEVGQDNIVTVGYDPISKADEKAFIDKWNAGMEG</sequence>
<dbReference type="RefSeq" id="WP_349638257.1">
    <property type="nucleotide sequence ID" value="NZ_CP090958.1"/>
</dbReference>
<evidence type="ECO:0000313" key="3">
    <source>
        <dbReference type="EMBL" id="WGW11467.1"/>
    </source>
</evidence>
<dbReference type="PANTHER" id="PTHR30006">
    <property type="entry name" value="THIAMINE-BINDING PERIPLASMIC PROTEIN-RELATED"/>
    <property type="match status" value="1"/>
</dbReference>
<reference evidence="3 4" key="1">
    <citation type="submission" date="2023-05" db="EMBL/GenBank/DDBJ databases">
        <title>Lithophilousrod everest ZFBP1038 complete genpme.</title>
        <authorList>
            <person name="Tian M."/>
        </authorList>
    </citation>
    <scope>NUCLEOTIDE SEQUENCE [LARGE SCALE GENOMIC DNA]</scope>
    <source>
        <strain evidence="3 4">ZFBP1038</strain>
    </source>
</reference>
<dbReference type="Proteomes" id="UP001209083">
    <property type="component" value="Chromosome"/>
</dbReference>
<feature type="compositionally biased region" description="Gly residues" evidence="2">
    <location>
        <begin position="44"/>
        <end position="53"/>
    </location>
</feature>
<feature type="region of interest" description="Disordered" evidence="2">
    <location>
        <begin position="44"/>
        <end position="64"/>
    </location>
</feature>
<evidence type="ECO:0000313" key="4">
    <source>
        <dbReference type="Proteomes" id="UP001209083"/>
    </source>
</evidence>
<proteinExistence type="predicted"/>
<dbReference type="InterPro" id="IPR006059">
    <property type="entry name" value="SBP"/>
</dbReference>
<evidence type="ECO:0000256" key="2">
    <source>
        <dbReference type="SAM" id="MobiDB-lite"/>
    </source>
</evidence>
<dbReference type="EMBL" id="CP090958">
    <property type="protein sequence ID" value="WGW11467.1"/>
    <property type="molecule type" value="Genomic_DNA"/>
</dbReference>
<dbReference type="Pfam" id="PF13416">
    <property type="entry name" value="SBP_bac_8"/>
    <property type="match status" value="1"/>
</dbReference>
<evidence type="ECO:0000256" key="1">
    <source>
        <dbReference type="ARBA" id="ARBA00022729"/>
    </source>
</evidence>
<dbReference type="PANTHER" id="PTHR30006:SF25">
    <property type="entry name" value="PHOSPHOGLYCERATE TRANSPORT REGULATORY PROTEIN PGTC"/>
    <property type="match status" value="1"/>
</dbReference>